<dbReference type="GO" id="GO:0006508">
    <property type="term" value="P:proteolysis"/>
    <property type="evidence" value="ECO:0007669"/>
    <property type="project" value="InterPro"/>
</dbReference>
<keyword evidence="1" id="KW-0378">Hydrolase</keyword>
<name>A0A4V2F5K3_9FLAO</name>
<dbReference type="SUPFAM" id="SSF53474">
    <property type="entry name" value="alpha/beta-Hydrolases"/>
    <property type="match status" value="1"/>
</dbReference>
<feature type="compositionally biased region" description="Basic and acidic residues" evidence="2">
    <location>
        <begin position="1"/>
        <end position="14"/>
    </location>
</feature>
<keyword evidence="4" id="KW-0645">Protease</keyword>
<dbReference type="InterPro" id="IPR011042">
    <property type="entry name" value="6-blade_b-propeller_TolB-like"/>
</dbReference>
<proteinExistence type="predicted"/>
<evidence type="ECO:0000256" key="2">
    <source>
        <dbReference type="SAM" id="MobiDB-lite"/>
    </source>
</evidence>
<feature type="region of interest" description="Disordered" evidence="2">
    <location>
        <begin position="1"/>
        <end position="25"/>
    </location>
</feature>
<evidence type="ECO:0000313" key="5">
    <source>
        <dbReference type="Proteomes" id="UP000292262"/>
    </source>
</evidence>
<feature type="domain" description="Peptidase S9 prolyl oligopeptidase catalytic" evidence="3">
    <location>
        <begin position="436"/>
        <end position="651"/>
    </location>
</feature>
<dbReference type="PANTHER" id="PTHR42776">
    <property type="entry name" value="SERINE PEPTIDASE S9 FAMILY MEMBER"/>
    <property type="match status" value="1"/>
</dbReference>
<sequence length="653" mass="75475">MESSLDVKKSKKEVPGNPQLVTSEEELKKLAQLDQTKYNYTVEDYFAKPKARGFQLSPNGKFISYREKDDNGKNHVFVKEVTTEKVTRVIVENEELIRGYGWVNNERLVYVMDKGGDENYHLYTATIQGSDSKDLTPYEGVQVNFLELLKEDKDHIIISMNKNNPEVFEPYKINVITGELEQLYQNDDPSNPIMDYIFDKDGNLRGFSRLINGVDIELYYTLDGQSYEVIKKLSWKDAFSILSFNYASDNSNEAYVVSNLETDRSRIYRYDLKEDQPIEMLFADEKYDVAGLSLSRKRNYELDYFSYQGEKRNVIPVSEYYKKLHQKITTQFPNQQYSLADKTDDEDLYLIFLQSDKCYGIYYSYDVKKDEFKLLYDLMPHLQEEDMADMRPIQFLSRDGIELHGYITLPKIALEGNKVPLIVNPHGGPQGIRDTWGFNPEAQLFASRGYAMLQVNFRISGGYGRKFLESGFKQIGRKAMDDVEDGIAYVIKEGWINENCVAIYGGSHGGYAVLRGLTKTPDLYACGVDYVGVSNIFTFMKTIPPYWKPYLKIIKEIWYDEDIEEERAIMEEVSPVYQIDKIKKPLFVVQGANDPRVNIDESDQIVEALRAKGFEVPYMVRYDEGHGFAKEENSIAMYKAMMGFFAQHLKGDN</sequence>
<gene>
    <name evidence="4" type="ORF">EV197_1689</name>
</gene>
<dbReference type="Pfam" id="PF00326">
    <property type="entry name" value="Peptidase_S9"/>
    <property type="match status" value="1"/>
</dbReference>
<dbReference type="Gene3D" id="3.40.50.1820">
    <property type="entry name" value="alpha/beta hydrolase"/>
    <property type="match status" value="1"/>
</dbReference>
<dbReference type="Gene3D" id="2.120.10.30">
    <property type="entry name" value="TolB, C-terminal domain"/>
    <property type="match status" value="1"/>
</dbReference>
<protein>
    <submittedName>
        <fullName evidence="4">Dipeptidyl aminopeptidase/acylaminoacyl peptidase</fullName>
    </submittedName>
</protein>
<dbReference type="PANTHER" id="PTHR42776:SF27">
    <property type="entry name" value="DIPEPTIDYL PEPTIDASE FAMILY MEMBER 6"/>
    <property type="match status" value="1"/>
</dbReference>
<dbReference type="GO" id="GO:0004177">
    <property type="term" value="F:aminopeptidase activity"/>
    <property type="evidence" value="ECO:0007669"/>
    <property type="project" value="UniProtKB-KW"/>
</dbReference>
<keyword evidence="4" id="KW-0031">Aminopeptidase</keyword>
<evidence type="ECO:0000259" key="3">
    <source>
        <dbReference type="Pfam" id="PF00326"/>
    </source>
</evidence>
<dbReference type="InterPro" id="IPR001375">
    <property type="entry name" value="Peptidase_S9_cat"/>
</dbReference>
<evidence type="ECO:0000313" key="4">
    <source>
        <dbReference type="EMBL" id="RZS93119.1"/>
    </source>
</evidence>
<dbReference type="EMBL" id="SGXE01000002">
    <property type="protein sequence ID" value="RZS93119.1"/>
    <property type="molecule type" value="Genomic_DNA"/>
</dbReference>
<dbReference type="OrthoDB" id="108903at2"/>
<comment type="caution">
    <text evidence="4">The sequence shown here is derived from an EMBL/GenBank/DDBJ whole genome shotgun (WGS) entry which is preliminary data.</text>
</comment>
<dbReference type="InterPro" id="IPR029058">
    <property type="entry name" value="AB_hydrolase_fold"/>
</dbReference>
<evidence type="ECO:0000256" key="1">
    <source>
        <dbReference type="ARBA" id="ARBA00022801"/>
    </source>
</evidence>
<dbReference type="RefSeq" id="WP_130286268.1">
    <property type="nucleotide sequence ID" value="NZ_SGXE01000002.1"/>
</dbReference>
<dbReference type="GO" id="GO:0004252">
    <property type="term" value="F:serine-type endopeptidase activity"/>
    <property type="evidence" value="ECO:0007669"/>
    <property type="project" value="TreeGrafter"/>
</dbReference>
<dbReference type="AlphaFoldDB" id="A0A4V2F5K3"/>
<keyword evidence="5" id="KW-1185">Reference proteome</keyword>
<accession>A0A4V2F5K3</accession>
<dbReference type="SUPFAM" id="SSF82171">
    <property type="entry name" value="DPP6 N-terminal domain-like"/>
    <property type="match status" value="1"/>
</dbReference>
<dbReference type="Proteomes" id="UP000292262">
    <property type="component" value="Unassembled WGS sequence"/>
</dbReference>
<organism evidence="4 5">
    <name type="scientific">Aquimarina brevivitae</name>
    <dbReference type="NCBI Taxonomy" id="323412"/>
    <lineage>
        <taxon>Bacteria</taxon>
        <taxon>Pseudomonadati</taxon>
        <taxon>Bacteroidota</taxon>
        <taxon>Flavobacteriia</taxon>
        <taxon>Flavobacteriales</taxon>
        <taxon>Flavobacteriaceae</taxon>
        <taxon>Aquimarina</taxon>
    </lineage>
</organism>
<reference evidence="4 5" key="1">
    <citation type="submission" date="2019-02" db="EMBL/GenBank/DDBJ databases">
        <title>Genomic Encyclopedia of Type Strains, Phase IV (KMG-IV): sequencing the most valuable type-strain genomes for metagenomic binning, comparative biology and taxonomic classification.</title>
        <authorList>
            <person name="Goeker M."/>
        </authorList>
    </citation>
    <scope>NUCLEOTIDE SEQUENCE [LARGE SCALE GENOMIC DNA]</scope>
    <source>
        <strain evidence="4 5">DSM 17196</strain>
    </source>
</reference>